<keyword evidence="1" id="KW-0547">Nucleotide-binding</keyword>
<dbReference type="Gene3D" id="3.30.200.20">
    <property type="entry name" value="Phosphorylase Kinase, domain 1"/>
    <property type="match status" value="1"/>
</dbReference>
<evidence type="ECO:0000256" key="1">
    <source>
        <dbReference type="ARBA" id="ARBA00022741"/>
    </source>
</evidence>
<name>A0AAN7FK81_QUERU</name>
<dbReference type="Gene3D" id="1.10.510.10">
    <property type="entry name" value="Transferase(Phosphotransferase) domain 1"/>
    <property type="match status" value="1"/>
</dbReference>
<evidence type="ECO:0000259" key="4">
    <source>
        <dbReference type="PROSITE" id="PS50011"/>
    </source>
</evidence>
<dbReference type="EMBL" id="JAXUIC010000003">
    <property type="protein sequence ID" value="KAK4595837.1"/>
    <property type="molecule type" value="Genomic_DNA"/>
</dbReference>
<dbReference type="GO" id="GO:0005886">
    <property type="term" value="C:plasma membrane"/>
    <property type="evidence" value="ECO:0007669"/>
    <property type="project" value="TreeGrafter"/>
</dbReference>
<dbReference type="GO" id="GO:0007166">
    <property type="term" value="P:cell surface receptor signaling pathway"/>
    <property type="evidence" value="ECO:0007669"/>
    <property type="project" value="InterPro"/>
</dbReference>
<protein>
    <recommendedName>
        <fullName evidence="4">Protein kinase domain-containing protein</fullName>
    </recommendedName>
</protein>
<dbReference type="Pfam" id="PF07714">
    <property type="entry name" value="PK_Tyr_Ser-Thr"/>
    <property type="match status" value="1"/>
</dbReference>
<feature type="domain" description="Protein kinase" evidence="4">
    <location>
        <begin position="25"/>
        <end position="258"/>
    </location>
</feature>
<keyword evidence="3" id="KW-1133">Transmembrane helix</keyword>
<dbReference type="GO" id="GO:0005524">
    <property type="term" value="F:ATP binding"/>
    <property type="evidence" value="ECO:0007669"/>
    <property type="project" value="UniProtKB-KW"/>
</dbReference>
<dbReference type="AlphaFoldDB" id="A0AAN7FK81"/>
<gene>
    <name evidence="5" type="ORF">RGQ29_014076</name>
</gene>
<proteinExistence type="predicted"/>
<organism evidence="5 6">
    <name type="scientific">Quercus rubra</name>
    <name type="common">Northern red oak</name>
    <name type="synonym">Quercus borealis</name>
    <dbReference type="NCBI Taxonomy" id="3512"/>
    <lineage>
        <taxon>Eukaryota</taxon>
        <taxon>Viridiplantae</taxon>
        <taxon>Streptophyta</taxon>
        <taxon>Embryophyta</taxon>
        <taxon>Tracheophyta</taxon>
        <taxon>Spermatophyta</taxon>
        <taxon>Magnoliopsida</taxon>
        <taxon>eudicotyledons</taxon>
        <taxon>Gunneridae</taxon>
        <taxon>Pentapetalae</taxon>
        <taxon>rosids</taxon>
        <taxon>fabids</taxon>
        <taxon>Fagales</taxon>
        <taxon>Fagaceae</taxon>
        <taxon>Quercus</taxon>
    </lineage>
</organism>
<sequence>MNSCLNMRRKAKEETPFTGNGRMLLEGLIAFGNGKSNPIHIFSAEELRRATNNYDQCQHLLLASDFEFYKGSLEDYLISVKKYRHEILGLNDIIKDIVLGSQMRVHQNVLKLLGCCLETKNPIIVYEFVGARNLYNCICIPPTKRVHSEPLPWKCRLKIAMGIDNAIAYLHTSFSRPTIHRNVRLHTIILDNNNVAKPNDFSLSICIFEGQLHVETDICGTTGYVAPEYFFKVNAKTDLYSFGMPLLTHLTGWFIFRW</sequence>
<feature type="transmembrane region" description="Helical" evidence="3">
    <location>
        <begin position="239"/>
        <end position="256"/>
    </location>
</feature>
<keyword evidence="3" id="KW-0472">Membrane</keyword>
<dbReference type="InterPro" id="IPR045274">
    <property type="entry name" value="WAK-like"/>
</dbReference>
<evidence type="ECO:0000256" key="2">
    <source>
        <dbReference type="ARBA" id="ARBA00022840"/>
    </source>
</evidence>
<dbReference type="InterPro" id="IPR000719">
    <property type="entry name" value="Prot_kinase_dom"/>
</dbReference>
<keyword evidence="2" id="KW-0067">ATP-binding</keyword>
<dbReference type="InterPro" id="IPR001245">
    <property type="entry name" value="Ser-Thr/Tyr_kinase_cat_dom"/>
</dbReference>
<dbReference type="PANTHER" id="PTHR27005:SF466">
    <property type="entry name" value="NON-FUNCTIONAL PSEUDOKINASE ZED1-LIKE"/>
    <property type="match status" value="1"/>
</dbReference>
<dbReference type="InterPro" id="IPR011009">
    <property type="entry name" value="Kinase-like_dom_sf"/>
</dbReference>
<accession>A0AAN7FK81</accession>
<keyword evidence="6" id="KW-1185">Reference proteome</keyword>
<dbReference type="GO" id="GO:0004674">
    <property type="term" value="F:protein serine/threonine kinase activity"/>
    <property type="evidence" value="ECO:0007669"/>
    <property type="project" value="TreeGrafter"/>
</dbReference>
<keyword evidence="3" id="KW-0812">Transmembrane</keyword>
<dbReference type="Proteomes" id="UP001324115">
    <property type="component" value="Unassembled WGS sequence"/>
</dbReference>
<dbReference type="SUPFAM" id="SSF56112">
    <property type="entry name" value="Protein kinase-like (PK-like)"/>
    <property type="match status" value="1"/>
</dbReference>
<dbReference type="PANTHER" id="PTHR27005">
    <property type="entry name" value="WALL-ASSOCIATED RECEPTOR KINASE-LIKE 21"/>
    <property type="match status" value="1"/>
</dbReference>
<dbReference type="PROSITE" id="PS50011">
    <property type="entry name" value="PROTEIN_KINASE_DOM"/>
    <property type="match status" value="1"/>
</dbReference>
<evidence type="ECO:0000313" key="5">
    <source>
        <dbReference type="EMBL" id="KAK4595837.1"/>
    </source>
</evidence>
<evidence type="ECO:0000256" key="3">
    <source>
        <dbReference type="SAM" id="Phobius"/>
    </source>
</evidence>
<reference evidence="5 6" key="1">
    <citation type="journal article" date="2023" name="G3 (Bethesda)">
        <title>A haplotype-resolved chromosome-scale genome for Quercus rubra L. provides insights into the genetics of adaptive traits for red oak species.</title>
        <authorList>
            <person name="Kapoor B."/>
            <person name="Jenkins J."/>
            <person name="Schmutz J."/>
            <person name="Zhebentyayeva T."/>
            <person name="Kuelheim C."/>
            <person name="Coggeshall M."/>
            <person name="Heim C."/>
            <person name="Lasky J.R."/>
            <person name="Leites L."/>
            <person name="Islam-Faridi N."/>
            <person name="Romero-Severson J."/>
            <person name="DeLeo V.L."/>
            <person name="Lucas S.M."/>
            <person name="Lazic D."/>
            <person name="Gailing O."/>
            <person name="Carlson J."/>
            <person name="Staton M."/>
        </authorList>
    </citation>
    <scope>NUCLEOTIDE SEQUENCE [LARGE SCALE GENOMIC DNA]</scope>
    <source>
        <strain evidence="5">Pseudo-F2</strain>
    </source>
</reference>
<evidence type="ECO:0000313" key="6">
    <source>
        <dbReference type="Proteomes" id="UP001324115"/>
    </source>
</evidence>
<comment type="caution">
    <text evidence="5">The sequence shown here is derived from an EMBL/GenBank/DDBJ whole genome shotgun (WGS) entry which is preliminary data.</text>
</comment>